<evidence type="ECO:0000313" key="3">
    <source>
        <dbReference type="Proteomes" id="UP000284598"/>
    </source>
</evidence>
<dbReference type="InterPro" id="IPR037883">
    <property type="entry name" value="Knr4/Smi1-like_sf"/>
</dbReference>
<dbReference type="InterPro" id="IPR018958">
    <property type="entry name" value="Knr4/Smi1-like_dom"/>
</dbReference>
<dbReference type="AlphaFoldDB" id="A0A413RZU8"/>
<organism evidence="2 3">
    <name type="scientific">Eubacterium ventriosum</name>
    <dbReference type="NCBI Taxonomy" id="39496"/>
    <lineage>
        <taxon>Bacteria</taxon>
        <taxon>Bacillati</taxon>
        <taxon>Bacillota</taxon>
        <taxon>Clostridia</taxon>
        <taxon>Eubacteriales</taxon>
        <taxon>Eubacteriaceae</taxon>
        <taxon>Eubacterium</taxon>
    </lineage>
</organism>
<sequence length="134" mass="15530">MNESILEILKKMDKETPATKIMIEKVEKEWNISLPCEYKQLILFSNGIEGPIGKASYLSIWPINELIELNQEYAVDEFLSGIKYFGSDGGDIAYGFEFDHDRTTIIEIPFDSINKEEVKKYGESFFEFLIEKNK</sequence>
<dbReference type="Pfam" id="PF09346">
    <property type="entry name" value="SMI1_KNR4"/>
    <property type="match status" value="1"/>
</dbReference>
<comment type="caution">
    <text evidence="2">The sequence shown here is derived from an EMBL/GenBank/DDBJ whole genome shotgun (WGS) entry which is preliminary data.</text>
</comment>
<evidence type="ECO:0000259" key="1">
    <source>
        <dbReference type="SMART" id="SM00860"/>
    </source>
</evidence>
<name>A0A413RZU8_9FIRM</name>
<dbReference type="SUPFAM" id="SSF160631">
    <property type="entry name" value="SMI1/KNR4-like"/>
    <property type="match status" value="1"/>
</dbReference>
<protein>
    <submittedName>
        <fullName evidence="2">SMI1/KNR4 family protein</fullName>
    </submittedName>
</protein>
<feature type="domain" description="Knr4/Smi1-like" evidence="1">
    <location>
        <begin position="17"/>
        <end position="131"/>
    </location>
</feature>
<proteinExistence type="predicted"/>
<dbReference type="Proteomes" id="UP000284598">
    <property type="component" value="Unassembled WGS sequence"/>
</dbReference>
<accession>A0A413RZU8</accession>
<gene>
    <name evidence="2" type="ORF">DW929_06940</name>
</gene>
<dbReference type="Gene3D" id="3.40.1580.10">
    <property type="entry name" value="SMI1/KNR4-like"/>
    <property type="match status" value="1"/>
</dbReference>
<dbReference type="EMBL" id="QSFO01000007">
    <property type="protein sequence ID" value="RHA54417.1"/>
    <property type="molecule type" value="Genomic_DNA"/>
</dbReference>
<dbReference type="SMART" id="SM00860">
    <property type="entry name" value="SMI1_KNR4"/>
    <property type="match status" value="1"/>
</dbReference>
<evidence type="ECO:0000313" key="2">
    <source>
        <dbReference type="EMBL" id="RHA54417.1"/>
    </source>
</evidence>
<reference evidence="2 3" key="1">
    <citation type="submission" date="2018-08" db="EMBL/GenBank/DDBJ databases">
        <title>A genome reference for cultivated species of the human gut microbiota.</title>
        <authorList>
            <person name="Zou Y."/>
            <person name="Xue W."/>
            <person name="Luo G."/>
        </authorList>
    </citation>
    <scope>NUCLEOTIDE SEQUENCE [LARGE SCALE GENOMIC DNA]</scope>
    <source>
        <strain evidence="2 3">AM43-2</strain>
    </source>
</reference>
<dbReference type="RefSeq" id="WP_118025289.1">
    <property type="nucleotide sequence ID" value="NZ_JADMPN010000019.1"/>
</dbReference>